<name>A0A8E2J703_9APHY</name>
<dbReference type="EMBL" id="KV722331">
    <property type="protein sequence ID" value="OCH96347.1"/>
    <property type="molecule type" value="Genomic_DNA"/>
</dbReference>
<dbReference type="InterPro" id="IPR036047">
    <property type="entry name" value="F-box-like_dom_sf"/>
</dbReference>
<protein>
    <recommendedName>
        <fullName evidence="3">F-box domain-containing protein</fullName>
    </recommendedName>
</protein>
<keyword evidence="2" id="KW-1185">Reference proteome</keyword>
<reference evidence="1 2" key="1">
    <citation type="submission" date="2016-07" db="EMBL/GenBank/DDBJ databases">
        <title>Draft genome of the white-rot fungus Obba rivulosa 3A-2.</title>
        <authorList>
            <consortium name="DOE Joint Genome Institute"/>
            <person name="Miettinen O."/>
            <person name="Riley R."/>
            <person name="Acob R."/>
            <person name="Barry K."/>
            <person name="Cullen D."/>
            <person name="De Vries R."/>
            <person name="Hainaut M."/>
            <person name="Hatakka A."/>
            <person name="Henrissat B."/>
            <person name="Hilden K."/>
            <person name="Kuo R."/>
            <person name="Labutti K."/>
            <person name="Lipzen A."/>
            <person name="Makela M.R."/>
            <person name="Sandor L."/>
            <person name="Spatafora J.W."/>
            <person name="Grigoriev I.V."/>
            <person name="Hibbett D.S."/>
        </authorList>
    </citation>
    <scope>NUCLEOTIDE SEQUENCE [LARGE SCALE GENOMIC DNA]</scope>
    <source>
        <strain evidence="1 2">3A-2</strain>
    </source>
</reference>
<proteinExistence type="predicted"/>
<sequence>MQSLGSNVDGCDPDSSIHCDALKDSKFSISNRLKLLDLPYEILLCIAFFLDVPDVLQFRSGFAVCGTTDEDRLCKHLMHLVCAA</sequence>
<accession>A0A8E2J703</accession>
<dbReference type="AlphaFoldDB" id="A0A8E2J703"/>
<evidence type="ECO:0000313" key="2">
    <source>
        <dbReference type="Proteomes" id="UP000250043"/>
    </source>
</evidence>
<evidence type="ECO:0008006" key="3">
    <source>
        <dbReference type="Google" id="ProtNLM"/>
    </source>
</evidence>
<dbReference type="SUPFAM" id="SSF81383">
    <property type="entry name" value="F-box domain"/>
    <property type="match status" value="1"/>
</dbReference>
<gene>
    <name evidence="1" type="ORF">OBBRIDRAFT_234654</name>
</gene>
<organism evidence="1 2">
    <name type="scientific">Obba rivulosa</name>
    <dbReference type="NCBI Taxonomy" id="1052685"/>
    <lineage>
        <taxon>Eukaryota</taxon>
        <taxon>Fungi</taxon>
        <taxon>Dikarya</taxon>
        <taxon>Basidiomycota</taxon>
        <taxon>Agaricomycotina</taxon>
        <taxon>Agaricomycetes</taxon>
        <taxon>Polyporales</taxon>
        <taxon>Gelatoporiaceae</taxon>
        <taxon>Obba</taxon>
    </lineage>
</organism>
<evidence type="ECO:0000313" key="1">
    <source>
        <dbReference type="EMBL" id="OCH96347.1"/>
    </source>
</evidence>
<dbReference type="Proteomes" id="UP000250043">
    <property type="component" value="Unassembled WGS sequence"/>
</dbReference>